<feature type="region of interest" description="Disordered" evidence="7">
    <location>
        <begin position="1"/>
        <end position="33"/>
    </location>
</feature>
<dbReference type="KEGG" id="bsd:BLASA_3038"/>
<evidence type="ECO:0000256" key="5">
    <source>
        <dbReference type="ARBA" id="ARBA00022989"/>
    </source>
</evidence>
<evidence type="ECO:0000313" key="10">
    <source>
        <dbReference type="Proteomes" id="UP000007517"/>
    </source>
</evidence>
<comment type="subcellular location">
    <subcellularLocation>
        <location evidence="1">Cell membrane</location>
        <topology evidence="1">Multi-pass membrane protein</topology>
    </subcellularLocation>
</comment>
<dbReference type="EMBL" id="FO117623">
    <property type="protein sequence ID" value="CCG03909.1"/>
    <property type="molecule type" value="Genomic_DNA"/>
</dbReference>
<proteinExistence type="inferred from homology"/>
<dbReference type="RefSeq" id="WP_014376789.1">
    <property type="nucleotide sequence ID" value="NC_016943.1"/>
</dbReference>
<keyword evidence="5 8" id="KW-1133">Transmembrane helix</keyword>
<dbReference type="AlphaFoldDB" id="H6RNG2"/>
<dbReference type="OrthoDB" id="112837at2"/>
<keyword evidence="3" id="KW-1003">Cell membrane</keyword>
<name>H6RNG2_BLASD</name>
<dbReference type="HOGENOM" id="CLU_045348_0_0_11"/>
<organism evidence="9 10">
    <name type="scientific">Blastococcus saxobsidens (strain DD2)</name>
    <dbReference type="NCBI Taxonomy" id="1146883"/>
    <lineage>
        <taxon>Bacteria</taxon>
        <taxon>Bacillati</taxon>
        <taxon>Actinomycetota</taxon>
        <taxon>Actinomycetes</taxon>
        <taxon>Geodermatophilales</taxon>
        <taxon>Geodermatophilaceae</taxon>
        <taxon>Blastococcus</taxon>
    </lineage>
</organism>
<reference evidence="9 10" key="1">
    <citation type="journal article" date="2012" name="J. Bacteriol.">
        <title>Genome Sequence of Blastococcus saxobsidens DD2, a Stone-Inhabiting Bacterium.</title>
        <authorList>
            <person name="Chouaia B."/>
            <person name="Crotti E."/>
            <person name="Brusetti L."/>
            <person name="Daffonchio D."/>
            <person name="Essoussi I."/>
            <person name="Nouioui I."/>
            <person name="Sbissi I."/>
            <person name="Ghodhbane-Gtari F."/>
            <person name="Gtari M."/>
            <person name="Vacherie B."/>
            <person name="Barbe V."/>
            <person name="Medigue C."/>
            <person name="Gury J."/>
            <person name="Pujic P."/>
            <person name="Normand P."/>
        </authorList>
    </citation>
    <scope>NUCLEOTIDE SEQUENCE [LARGE SCALE GENOMIC DNA]</scope>
    <source>
        <strain evidence="9 10">DD2</strain>
    </source>
</reference>
<keyword evidence="10" id="KW-1185">Reference proteome</keyword>
<dbReference type="Gene3D" id="1.20.1630.10">
    <property type="entry name" value="Formate dehydrogenase/DMSO reductase domain"/>
    <property type="match status" value="1"/>
</dbReference>
<sequence length="343" mass="35425">MTAGGDPGAGWHRADGAPAQRRERHRRRRRGAGEALMVEEAEFTSYYGRPVIKPPVWKQPDVPLYLFLGGTAGSSAVLGCFAEMTGRSAMARAAHLTAAGTALSSVGFLIHDLGRPSRFLNMLRVFKTTSPLSVGSWILAPFGALTTVTAGAHLLGRFPLVRAVSSAGAAALGGPMMTYTAALLANTAVPAWHAAHRELPFVFAGSALAAGGGIATALSPVTEAGPARRTAIAGAVLDLATMHRIEHEHGIVSEPYRDGKAGKLLRAARACTATGAGLALAAGRRRVLGVASGTLLAAGAVLTRFGVYEAGMASARDPRYTVEPQRARAAAAAAEEAASESRT</sequence>
<feature type="transmembrane region" description="Helical" evidence="8">
    <location>
        <begin position="167"/>
        <end position="189"/>
    </location>
</feature>
<evidence type="ECO:0000256" key="6">
    <source>
        <dbReference type="ARBA" id="ARBA00023136"/>
    </source>
</evidence>
<feature type="transmembrane region" description="Helical" evidence="8">
    <location>
        <begin position="93"/>
        <end position="114"/>
    </location>
</feature>
<evidence type="ECO:0000256" key="8">
    <source>
        <dbReference type="SAM" id="Phobius"/>
    </source>
</evidence>
<reference evidence="10" key="2">
    <citation type="submission" date="2012-02" db="EMBL/GenBank/DDBJ databases">
        <title>Complete genome sequence of Blastococcus saxobsidens strain DD2.</title>
        <authorList>
            <person name="Genoscope."/>
        </authorList>
    </citation>
    <scope>NUCLEOTIDE SEQUENCE [LARGE SCALE GENOMIC DNA]</scope>
    <source>
        <strain evidence="10">DD2</strain>
    </source>
</reference>
<evidence type="ECO:0000256" key="4">
    <source>
        <dbReference type="ARBA" id="ARBA00022692"/>
    </source>
</evidence>
<evidence type="ECO:0000256" key="7">
    <source>
        <dbReference type="SAM" id="MobiDB-lite"/>
    </source>
</evidence>
<evidence type="ECO:0000256" key="1">
    <source>
        <dbReference type="ARBA" id="ARBA00004651"/>
    </source>
</evidence>
<keyword evidence="6 8" id="KW-0472">Membrane</keyword>
<protein>
    <submittedName>
        <fullName evidence="9">Formate-dependent nitrite reductase, membrane component</fullName>
    </submittedName>
</protein>
<dbReference type="eggNOG" id="COG3301">
    <property type="taxonomic scope" value="Bacteria"/>
</dbReference>
<dbReference type="Proteomes" id="UP000007517">
    <property type="component" value="Chromosome"/>
</dbReference>
<evidence type="ECO:0000256" key="3">
    <source>
        <dbReference type="ARBA" id="ARBA00022475"/>
    </source>
</evidence>
<keyword evidence="4 8" id="KW-0812">Transmembrane</keyword>
<gene>
    <name evidence="9" type="primary">nrfD2</name>
    <name evidence="9" type="ordered locus">BLASA_3038</name>
</gene>
<evidence type="ECO:0000313" key="9">
    <source>
        <dbReference type="EMBL" id="CCG03909.1"/>
    </source>
</evidence>
<dbReference type="Pfam" id="PF03916">
    <property type="entry name" value="NrfD"/>
    <property type="match status" value="1"/>
</dbReference>
<evidence type="ECO:0000256" key="2">
    <source>
        <dbReference type="ARBA" id="ARBA00008929"/>
    </source>
</evidence>
<dbReference type="GO" id="GO:0005886">
    <property type="term" value="C:plasma membrane"/>
    <property type="evidence" value="ECO:0007669"/>
    <property type="project" value="UniProtKB-SubCell"/>
</dbReference>
<feature type="transmembrane region" description="Helical" evidence="8">
    <location>
        <begin position="201"/>
        <end position="221"/>
    </location>
</feature>
<feature type="transmembrane region" description="Helical" evidence="8">
    <location>
        <begin position="62"/>
        <end position="81"/>
    </location>
</feature>
<comment type="similarity">
    <text evidence="2">Belongs to the NrfD family.</text>
</comment>
<feature type="transmembrane region" description="Helical" evidence="8">
    <location>
        <begin position="134"/>
        <end position="155"/>
    </location>
</feature>
<dbReference type="InterPro" id="IPR005614">
    <property type="entry name" value="NrfD-like"/>
</dbReference>
<accession>H6RNG2</accession>
<dbReference type="STRING" id="1146883.BLASA_3038"/>